<proteinExistence type="predicted"/>
<evidence type="ECO:0000313" key="2">
    <source>
        <dbReference type="Proteomes" id="UP000577724"/>
    </source>
</evidence>
<sequence length="180" mass="21014">MNYFNTPKRIDHTVIKFCKSISPHSKPEYIQLRPELWCRPNDCYNNVEQKVAKYGGKRQLGWRIQVMPDPNPKFMIEAVHHAIWITATGQKIDITPQPNVVGKIVFVSDDITKLENHRIGEKYQALLDCPIVHEYVGLCNLESEHYTSKTKLIKQPKPPVELLMKQEQLKDLIFRKHGRL</sequence>
<evidence type="ECO:0000313" key="1">
    <source>
        <dbReference type="EMBL" id="NUU54914.1"/>
    </source>
</evidence>
<reference evidence="1 2" key="1">
    <citation type="submission" date="2020-05" db="EMBL/GenBank/DDBJ databases">
        <title>Genome Sequencing of Type Strains.</title>
        <authorList>
            <person name="Lemaire J.F."/>
            <person name="Inderbitzin P."/>
            <person name="Gregorio O.A."/>
            <person name="Collins S.B."/>
            <person name="Wespe N."/>
            <person name="Knight-Connoni V."/>
        </authorList>
    </citation>
    <scope>NUCLEOTIDE SEQUENCE [LARGE SCALE GENOMIC DNA]</scope>
    <source>
        <strain evidence="1 2">DSM 19942</strain>
    </source>
</reference>
<dbReference type="EMBL" id="JABMCC010000107">
    <property type="protein sequence ID" value="NUU54914.1"/>
    <property type="molecule type" value="Genomic_DNA"/>
</dbReference>
<protein>
    <submittedName>
        <fullName evidence="1">Uncharacterized protein</fullName>
    </submittedName>
</protein>
<dbReference type="Proteomes" id="UP000577724">
    <property type="component" value="Unassembled WGS sequence"/>
</dbReference>
<dbReference type="RefSeq" id="WP_175381849.1">
    <property type="nucleotide sequence ID" value="NZ_CBCRYD010000030.1"/>
</dbReference>
<accession>A0ABX2MLK8</accession>
<organism evidence="1 2">
    <name type="scientific">Paenibacillus taichungensis</name>
    <dbReference type="NCBI Taxonomy" id="484184"/>
    <lineage>
        <taxon>Bacteria</taxon>
        <taxon>Bacillati</taxon>
        <taxon>Bacillota</taxon>
        <taxon>Bacilli</taxon>
        <taxon>Bacillales</taxon>
        <taxon>Paenibacillaceae</taxon>
        <taxon>Paenibacillus</taxon>
    </lineage>
</organism>
<comment type="caution">
    <text evidence="1">The sequence shown here is derived from an EMBL/GenBank/DDBJ whole genome shotgun (WGS) entry which is preliminary data.</text>
</comment>
<gene>
    <name evidence="1" type="ORF">HP548_12585</name>
</gene>
<dbReference type="GeneID" id="97131553"/>
<name>A0ABX2MLK8_9BACL</name>
<keyword evidence="2" id="KW-1185">Reference proteome</keyword>